<name>A0A3M0MC57_9RHOB</name>
<evidence type="ECO:0000313" key="1">
    <source>
        <dbReference type="EMBL" id="RMC35356.1"/>
    </source>
</evidence>
<evidence type="ECO:0000313" key="2">
    <source>
        <dbReference type="Proteomes" id="UP000273516"/>
    </source>
</evidence>
<dbReference type="Proteomes" id="UP000273516">
    <property type="component" value="Unassembled WGS sequence"/>
</dbReference>
<protein>
    <submittedName>
        <fullName evidence="1">Uncharacterized protein</fullName>
    </submittedName>
</protein>
<keyword evidence="2" id="KW-1185">Reference proteome</keyword>
<proteinExistence type="predicted"/>
<dbReference type="OrthoDB" id="9891798at2"/>
<dbReference type="AlphaFoldDB" id="A0A3M0MC57"/>
<reference evidence="1 2" key="1">
    <citation type="submission" date="2018-07" db="EMBL/GenBank/DDBJ databases">
        <authorList>
            <person name="Zhang Y."/>
            <person name="Wang L."/>
            <person name="Ma S."/>
        </authorList>
    </citation>
    <scope>NUCLEOTIDE SEQUENCE [LARGE SCALE GENOMIC DNA]</scope>
    <source>
        <strain evidence="1 2">4-2</strain>
    </source>
</reference>
<sequence>MATVFFSGGDTAEITDVQGHDPRTFIIPAASYGTFAEAMSRGDTLKFGEAGEIYLLTQMRGDLGKAVLQTVRR</sequence>
<accession>A0A3M0MC57</accession>
<gene>
    <name evidence="1" type="ORF">C9E81_08930</name>
</gene>
<dbReference type="EMBL" id="QOKZ01000003">
    <property type="protein sequence ID" value="RMC35356.1"/>
    <property type="molecule type" value="Genomic_DNA"/>
</dbReference>
<organism evidence="1 2">
    <name type="scientific">Paracoccus alkanivorans</name>
    <dbReference type="NCBI Taxonomy" id="2116655"/>
    <lineage>
        <taxon>Bacteria</taxon>
        <taxon>Pseudomonadati</taxon>
        <taxon>Pseudomonadota</taxon>
        <taxon>Alphaproteobacteria</taxon>
        <taxon>Rhodobacterales</taxon>
        <taxon>Paracoccaceae</taxon>
        <taxon>Paracoccus</taxon>
    </lineage>
</organism>
<comment type="caution">
    <text evidence="1">The sequence shown here is derived from an EMBL/GenBank/DDBJ whole genome shotgun (WGS) entry which is preliminary data.</text>
</comment>
<dbReference type="RefSeq" id="WP_122111981.1">
    <property type="nucleotide sequence ID" value="NZ_QOKZ01000003.1"/>
</dbReference>